<dbReference type="PROSITE" id="PS50157">
    <property type="entry name" value="ZINC_FINGER_C2H2_2"/>
    <property type="match status" value="3"/>
</dbReference>
<name>A0A6G6FQJ8_9APHY</name>
<dbReference type="SUPFAM" id="SSF57667">
    <property type="entry name" value="beta-beta-alpha zinc fingers"/>
    <property type="match status" value="1"/>
</dbReference>
<dbReference type="GO" id="GO:0000978">
    <property type="term" value="F:RNA polymerase II cis-regulatory region sequence-specific DNA binding"/>
    <property type="evidence" value="ECO:0007669"/>
    <property type="project" value="TreeGrafter"/>
</dbReference>
<dbReference type="Pfam" id="PF00096">
    <property type="entry name" value="zf-C2H2"/>
    <property type="match status" value="2"/>
</dbReference>
<dbReference type="GO" id="GO:0008270">
    <property type="term" value="F:zinc ion binding"/>
    <property type="evidence" value="ECO:0007669"/>
    <property type="project" value="UniProtKB-KW"/>
</dbReference>
<evidence type="ECO:0000256" key="3">
    <source>
        <dbReference type="ARBA" id="ARBA00022771"/>
    </source>
</evidence>
<protein>
    <recommendedName>
        <fullName evidence="6">C2H2-type domain-containing protein</fullName>
    </recommendedName>
</protein>
<dbReference type="GO" id="GO:0045944">
    <property type="term" value="P:positive regulation of transcription by RNA polymerase II"/>
    <property type="evidence" value="ECO:0007669"/>
    <property type="project" value="UniProtKB-ARBA"/>
</dbReference>
<dbReference type="InterPro" id="IPR013087">
    <property type="entry name" value="Znf_C2H2_type"/>
</dbReference>
<dbReference type="InterPro" id="IPR036236">
    <property type="entry name" value="Znf_C2H2_sf"/>
</dbReference>
<evidence type="ECO:0000313" key="7">
    <source>
        <dbReference type="EMBL" id="QIE48514.1"/>
    </source>
</evidence>
<feature type="domain" description="C2H2-type" evidence="6">
    <location>
        <begin position="147"/>
        <end position="175"/>
    </location>
</feature>
<evidence type="ECO:0000256" key="1">
    <source>
        <dbReference type="ARBA" id="ARBA00022723"/>
    </source>
</evidence>
<dbReference type="AlphaFoldDB" id="A0A6G6FQJ8"/>
<evidence type="ECO:0000256" key="5">
    <source>
        <dbReference type="PROSITE-ProRule" id="PRU00042"/>
    </source>
</evidence>
<dbReference type="PANTHER" id="PTHR19818">
    <property type="entry name" value="ZINC FINGER PROTEIN ZIC AND GLI"/>
    <property type="match status" value="1"/>
</dbReference>
<evidence type="ECO:0000256" key="2">
    <source>
        <dbReference type="ARBA" id="ARBA00022737"/>
    </source>
</evidence>
<organism evidence="7">
    <name type="scientific">Trametes gibbosa</name>
    <dbReference type="NCBI Taxonomy" id="160864"/>
    <lineage>
        <taxon>Eukaryota</taxon>
        <taxon>Fungi</taxon>
        <taxon>Dikarya</taxon>
        <taxon>Basidiomycota</taxon>
        <taxon>Agaricomycotina</taxon>
        <taxon>Agaricomycetes</taxon>
        <taxon>Polyporales</taxon>
        <taxon>Polyporaceae</taxon>
        <taxon>Trametes</taxon>
    </lineage>
</organism>
<dbReference type="PROSITE" id="PS00028">
    <property type="entry name" value="ZINC_FINGER_C2H2_1"/>
    <property type="match status" value="3"/>
</dbReference>
<dbReference type="GO" id="GO:0000981">
    <property type="term" value="F:DNA-binding transcription factor activity, RNA polymerase II-specific"/>
    <property type="evidence" value="ECO:0007669"/>
    <property type="project" value="TreeGrafter"/>
</dbReference>
<feature type="domain" description="C2H2-type" evidence="6">
    <location>
        <begin position="208"/>
        <end position="233"/>
    </location>
</feature>
<proteinExistence type="evidence at transcript level"/>
<dbReference type="InterPro" id="IPR050329">
    <property type="entry name" value="GLI_C2H2-zinc-finger"/>
</dbReference>
<keyword evidence="2" id="KW-0677">Repeat</keyword>
<dbReference type="GO" id="GO:0005634">
    <property type="term" value="C:nucleus"/>
    <property type="evidence" value="ECO:0007669"/>
    <property type="project" value="UniProtKB-ARBA"/>
</dbReference>
<dbReference type="PANTHER" id="PTHR19818:SF139">
    <property type="entry name" value="PAIR-RULE PROTEIN ODD-PAIRED"/>
    <property type="match status" value="1"/>
</dbReference>
<feature type="domain" description="C2H2-type" evidence="6">
    <location>
        <begin position="176"/>
        <end position="207"/>
    </location>
</feature>
<dbReference type="SMART" id="SM00355">
    <property type="entry name" value="ZnF_C2H2"/>
    <property type="match status" value="3"/>
</dbReference>
<reference evidence="7" key="1">
    <citation type="journal article" date="2019" name="J. For. Res.">
        <title>Expression and analysis of zinc finger family gene in Lenzites gibbosa.</title>
        <authorList>
            <person name="Zhang J."/>
            <person name="Chi Y."/>
            <person name="Li S."/>
            <person name="Zhang J."/>
            <person name="Chen J."/>
        </authorList>
    </citation>
    <scope>NUCLEOTIDE SEQUENCE</scope>
    <source>
        <strain evidence="7">ZnF107</strain>
    </source>
</reference>
<keyword evidence="3 5" id="KW-0863">Zinc-finger</keyword>
<accession>A0A6G6FQJ8</accession>
<keyword evidence="1" id="KW-0479">Metal-binding</keyword>
<keyword evidence="4" id="KW-0862">Zinc</keyword>
<dbReference type="OrthoDB" id="6365676at2759"/>
<dbReference type="EMBL" id="MK805241">
    <property type="protein sequence ID" value="QIE48514.1"/>
    <property type="molecule type" value="mRNA"/>
</dbReference>
<evidence type="ECO:0000256" key="4">
    <source>
        <dbReference type="ARBA" id="ARBA00022833"/>
    </source>
</evidence>
<dbReference type="Gene3D" id="3.30.160.60">
    <property type="entry name" value="Classic Zinc Finger"/>
    <property type="match status" value="2"/>
</dbReference>
<evidence type="ECO:0000259" key="6">
    <source>
        <dbReference type="PROSITE" id="PS50157"/>
    </source>
</evidence>
<sequence>MLNPCIDNQFCDDSFMFDWTSIPPGEHSLANSASPSGLYTVQLSTLTNYGQEEPHGGTLPQQIPAEPSFSQLPYQTHSQPIYQLINQLPNQPPYQLPSPPLSQPPYVNNQPSPFMHNHAPGGLAPQISTEIPQRISHQGPSMGPQRFICFICQQSFTRKWNMKQHIEGVHMSCKYHQCLFPGCGKEYARKNELQGHYEGTGHGPSRPERCPLCDKRYSSVGALSKHMGHAHSQ</sequence>